<evidence type="ECO:0000313" key="3">
    <source>
        <dbReference type="Proteomes" id="UP000823775"/>
    </source>
</evidence>
<dbReference type="Proteomes" id="UP000823775">
    <property type="component" value="Unassembled WGS sequence"/>
</dbReference>
<proteinExistence type="predicted"/>
<feature type="compositionally biased region" description="Polar residues" evidence="1">
    <location>
        <begin position="33"/>
        <end position="43"/>
    </location>
</feature>
<organism evidence="2 3">
    <name type="scientific">Datura stramonium</name>
    <name type="common">Jimsonweed</name>
    <name type="synonym">Common thornapple</name>
    <dbReference type="NCBI Taxonomy" id="4076"/>
    <lineage>
        <taxon>Eukaryota</taxon>
        <taxon>Viridiplantae</taxon>
        <taxon>Streptophyta</taxon>
        <taxon>Embryophyta</taxon>
        <taxon>Tracheophyta</taxon>
        <taxon>Spermatophyta</taxon>
        <taxon>Magnoliopsida</taxon>
        <taxon>eudicotyledons</taxon>
        <taxon>Gunneridae</taxon>
        <taxon>Pentapetalae</taxon>
        <taxon>asterids</taxon>
        <taxon>lamiids</taxon>
        <taxon>Solanales</taxon>
        <taxon>Solanaceae</taxon>
        <taxon>Solanoideae</taxon>
        <taxon>Datureae</taxon>
        <taxon>Datura</taxon>
    </lineage>
</organism>
<gene>
    <name evidence="2" type="ORF">HAX54_041997</name>
</gene>
<feature type="compositionally biased region" description="Acidic residues" evidence="1">
    <location>
        <begin position="65"/>
        <end position="75"/>
    </location>
</feature>
<evidence type="ECO:0000313" key="2">
    <source>
        <dbReference type="EMBL" id="MCD7459799.1"/>
    </source>
</evidence>
<sequence length="223" mass="25450">MTRPALLQHFFSFSPIPFWVRFWNSRGIKQAAVATTSPSQSKEGSYEAKFDGDNPPVDNEGKENDDAEELGDDDTNAEKSGDKDSCYTSMEIVHEFYANYYCTLEKKASSMKAIKKEPMIDSVRVRDIPVDISERTITRVLKGSDFTLSARTVEYDYCMEEMKGIKKLRTEGKVLHFQWMANIIAEDKKGPEWVIGRKLIYKASLTFWPSRGCASLDIASRRQ</sequence>
<comment type="caution">
    <text evidence="2">The sequence shown here is derived from an EMBL/GenBank/DDBJ whole genome shotgun (WGS) entry which is preliminary data.</text>
</comment>
<reference evidence="2 3" key="1">
    <citation type="journal article" date="2021" name="BMC Genomics">
        <title>Datura genome reveals duplications of psychoactive alkaloid biosynthetic genes and high mutation rate following tissue culture.</title>
        <authorList>
            <person name="Rajewski A."/>
            <person name="Carter-House D."/>
            <person name="Stajich J."/>
            <person name="Litt A."/>
        </authorList>
    </citation>
    <scope>NUCLEOTIDE SEQUENCE [LARGE SCALE GENOMIC DNA]</scope>
    <source>
        <strain evidence="2">AR-01</strain>
    </source>
</reference>
<evidence type="ECO:0000256" key="1">
    <source>
        <dbReference type="SAM" id="MobiDB-lite"/>
    </source>
</evidence>
<feature type="region of interest" description="Disordered" evidence="1">
    <location>
        <begin position="33"/>
        <end position="84"/>
    </location>
</feature>
<protein>
    <submittedName>
        <fullName evidence="2">Uncharacterized protein</fullName>
    </submittedName>
</protein>
<keyword evidence="3" id="KW-1185">Reference proteome</keyword>
<accession>A0ABS8SM00</accession>
<dbReference type="EMBL" id="JACEIK010000612">
    <property type="protein sequence ID" value="MCD7459799.1"/>
    <property type="molecule type" value="Genomic_DNA"/>
</dbReference>
<name>A0ABS8SM00_DATST</name>